<feature type="binding site" evidence="8 12">
    <location>
        <position position="423"/>
    </location>
    <ligand>
        <name>Zn(2+)</name>
        <dbReference type="ChEBI" id="CHEBI:29105"/>
    </ligand>
</feature>
<dbReference type="OrthoDB" id="9805269at2"/>
<comment type="caution">
    <text evidence="14">The sequence shown here is derived from an EMBL/GenBank/DDBJ whole genome shotgun (WGS) entry which is preliminary data.</text>
</comment>
<evidence type="ECO:0000313" key="14">
    <source>
        <dbReference type="EMBL" id="OAH51824.1"/>
    </source>
</evidence>
<dbReference type="GO" id="GO:0004399">
    <property type="term" value="F:histidinol dehydrogenase activity"/>
    <property type="evidence" value="ECO:0007669"/>
    <property type="project" value="UniProtKB-UniRule"/>
</dbReference>
<keyword evidence="7 8" id="KW-0560">Oxidoreductase</keyword>
<name>A0A177KF86_9MICO</name>
<dbReference type="GO" id="GO:0051287">
    <property type="term" value="F:NAD binding"/>
    <property type="evidence" value="ECO:0007669"/>
    <property type="project" value="InterPro"/>
</dbReference>
<comment type="catalytic activity">
    <reaction evidence="8">
        <text>L-histidinol + 2 NAD(+) + H2O = L-histidine + 2 NADH + 3 H(+)</text>
        <dbReference type="Rhea" id="RHEA:20641"/>
        <dbReference type="ChEBI" id="CHEBI:15377"/>
        <dbReference type="ChEBI" id="CHEBI:15378"/>
        <dbReference type="ChEBI" id="CHEBI:57540"/>
        <dbReference type="ChEBI" id="CHEBI:57595"/>
        <dbReference type="ChEBI" id="CHEBI:57699"/>
        <dbReference type="ChEBI" id="CHEBI:57945"/>
        <dbReference type="EC" id="1.1.1.23"/>
    </reaction>
</comment>
<evidence type="ECO:0000256" key="1">
    <source>
        <dbReference type="ARBA" id="ARBA00003850"/>
    </source>
</evidence>
<feature type="active site" description="Proton acceptor" evidence="8 10">
    <location>
        <position position="333"/>
    </location>
</feature>
<feature type="binding site" evidence="8 11">
    <location>
        <position position="263"/>
    </location>
    <ligand>
        <name>substrate</name>
    </ligand>
</feature>
<comment type="pathway">
    <text evidence="2 8">Amino-acid biosynthesis; L-histidine biosynthesis; L-histidine from 5-phospho-alpha-D-ribose 1-diphosphate: step 9/9.</text>
</comment>
<sequence length="433" mass="44730">MLRTIDLRGRAVTPADLLAAVPRATAARDEALATAAAVVADVAERGEASLREQAARFDGVEGHDVRVPAAHLEEALDALDPAIRRALENAIDRVRRASAAQVPAPVVTDIGPGARVEQHWRPVRRAGVYVPGGKAVYPSSVVMNVVPAQVAGVAQVALASPPQRDHGGRVHPVILAAARLLGITEVYAMGGAGAIGAYAHGVPALGLDPVDVISGPGNNFVALAKRVVAGMVGTDSEAGATEILIVADESADARLVAADLVSQAEHDEQAAAVLVTDSQALAEAVVVEVEKRAAATHHAARVGQALSGPQSAVVLVDDIATATAFSNAYAPEHLELHLRDPRPEEYVNAGAVFVGAWTPVSLGDYLAGSNHVLPTGGQARYASGLSASTFLRPQQVIVYDRDALKAVHDDIVTLANAEVLPAHGEAVTARFDA</sequence>
<evidence type="ECO:0000256" key="8">
    <source>
        <dbReference type="HAMAP-Rule" id="MF_01024"/>
    </source>
</evidence>
<dbReference type="Proteomes" id="UP000076998">
    <property type="component" value="Unassembled WGS sequence"/>
</dbReference>
<keyword evidence="8" id="KW-0520">NAD</keyword>
<protein>
    <recommendedName>
        <fullName evidence="4 8">Histidinol dehydrogenase</fullName>
        <shortName evidence="8">HDH</shortName>
        <ecNumber evidence="8">1.1.1.23</ecNumber>
    </recommendedName>
</protein>
<keyword evidence="8" id="KW-0368">Histidine biosynthesis</keyword>
<evidence type="ECO:0000313" key="15">
    <source>
        <dbReference type="Proteomes" id="UP000076998"/>
    </source>
</evidence>
<dbReference type="SUPFAM" id="SSF53720">
    <property type="entry name" value="ALDH-like"/>
    <property type="match status" value="1"/>
</dbReference>
<dbReference type="EC" id="1.1.1.23" evidence="8"/>
<evidence type="ECO:0000256" key="5">
    <source>
        <dbReference type="ARBA" id="ARBA00022723"/>
    </source>
</evidence>
<comment type="caution">
    <text evidence="8">Lacks conserved residue(s) required for the propagation of feature annotation.</text>
</comment>
<dbReference type="GO" id="GO:0005829">
    <property type="term" value="C:cytosol"/>
    <property type="evidence" value="ECO:0007669"/>
    <property type="project" value="TreeGrafter"/>
</dbReference>
<dbReference type="Gene3D" id="3.40.50.1980">
    <property type="entry name" value="Nitrogenase molybdenum iron protein domain"/>
    <property type="match status" value="2"/>
</dbReference>
<dbReference type="PIRSF" id="PIRSF000099">
    <property type="entry name" value="Histidinol_dh"/>
    <property type="match status" value="1"/>
</dbReference>
<dbReference type="InterPro" id="IPR016161">
    <property type="entry name" value="Ald_DH/histidinol_DH"/>
</dbReference>
<evidence type="ECO:0000256" key="11">
    <source>
        <dbReference type="PIRSR" id="PIRSR000099-3"/>
    </source>
</evidence>
<evidence type="ECO:0000256" key="6">
    <source>
        <dbReference type="ARBA" id="ARBA00022833"/>
    </source>
</evidence>
<dbReference type="FunFam" id="3.40.50.1980:FF:000001">
    <property type="entry name" value="Histidinol dehydrogenase"/>
    <property type="match status" value="1"/>
</dbReference>
<feature type="binding site" evidence="8 11">
    <location>
        <position position="423"/>
    </location>
    <ligand>
        <name>substrate</name>
    </ligand>
</feature>
<dbReference type="InterPro" id="IPR022695">
    <property type="entry name" value="Histidinol_DH_monofunct"/>
</dbReference>
<evidence type="ECO:0000256" key="12">
    <source>
        <dbReference type="PIRSR" id="PIRSR000099-4"/>
    </source>
</evidence>
<evidence type="ECO:0000256" key="3">
    <source>
        <dbReference type="ARBA" id="ARBA00010178"/>
    </source>
</evidence>
<organism evidence="14 15">
    <name type="scientific">Microbacterium oleivorans</name>
    <dbReference type="NCBI Taxonomy" id="273677"/>
    <lineage>
        <taxon>Bacteria</taxon>
        <taxon>Bacillati</taxon>
        <taxon>Actinomycetota</taxon>
        <taxon>Actinomycetes</taxon>
        <taxon>Micrococcales</taxon>
        <taxon>Microbacteriaceae</taxon>
        <taxon>Microbacterium</taxon>
    </lineage>
</organism>
<feature type="binding site" evidence="8 12">
    <location>
        <position position="263"/>
    </location>
    <ligand>
        <name>Zn(2+)</name>
        <dbReference type="ChEBI" id="CHEBI:29105"/>
    </ligand>
</feature>
<dbReference type="GO" id="GO:0000105">
    <property type="term" value="P:L-histidine biosynthetic process"/>
    <property type="evidence" value="ECO:0007669"/>
    <property type="project" value="UniProtKB-UniRule"/>
</dbReference>
<dbReference type="PRINTS" id="PR00083">
    <property type="entry name" value="HOLDHDRGNASE"/>
</dbReference>
<dbReference type="RefSeq" id="WP_064002326.1">
    <property type="nucleotide sequence ID" value="NZ_LSTV01000001.1"/>
</dbReference>
<feature type="binding site" evidence="8 11">
    <location>
        <position position="333"/>
    </location>
    <ligand>
        <name>substrate</name>
    </ligand>
</feature>
<comment type="similarity">
    <text evidence="3 8 9 13">Belongs to the histidinol dehydrogenase family.</text>
</comment>
<dbReference type="NCBIfam" id="TIGR00069">
    <property type="entry name" value="hisD"/>
    <property type="match status" value="1"/>
</dbReference>
<evidence type="ECO:0000256" key="2">
    <source>
        <dbReference type="ARBA" id="ARBA00004940"/>
    </source>
</evidence>
<dbReference type="AlphaFoldDB" id="A0A177KF86"/>
<feature type="binding site" evidence="8 11">
    <location>
        <position position="266"/>
    </location>
    <ligand>
        <name>substrate</name>
    </ligand>
</feature>
<dbReference type="Pfam" id="PF00815">
    <property type="entry name" value="Histidinol_dh"/>
    <property type="match status" value="1"/>
</dbReference>
<evidence type="ECO:0000256" key="9">
    <source>
        <dbReference type="PIRNR" id="PIRNR000099"/>
    </source>
</evidence>
<feature type="binding site" evidence="8 11">
    <location>
        <position position="364"/>
    </location>
    <ligand>
        <name>substrate</name>
    </ligand>
</feature>
<proteinExistence type="inferred from homology"/>
<keyword evidence="6 8" id="KW-0862">Zinc</keyword>
<feature type="binding site" evidence="8 11">
    <location>
        <position position="241"/>
    </location>
    <ligand>
        <name>substrate</name>
    </ligand>
</feature>
<feature type="binding site" evidence="8 11">
    <location>
        <position position="418"/>
    </location>
    <ligand>
        <name>substrate</name>
    </ligand>
</feature>
<dbReference type="CDD" id="cd06572">
    <property type="entry name" value="Histidinol_dh"/>
    <property type="match status" value="1"/>
</dbReference>
<evidence type="ECO:0000256" key="7">
    <source>
        <dbReference type="ARBA" id="ARBA00023002"/>
    </source>
</evidence>
<keyword evidence="5 8" id="KW-0479">Metal-binding</keyword>
<comment type="function">
    <text evidence="1 8">Catalyzes the sequential NAD-dependent oxidations of L-histidinol to L-histidinaldehyde and then to L-histidine.</text>
</comment>
<feature type="binding site" evidence="8 12">
    <location>
        <position position="266"/>
    </location>
    <ligand>
        <name>Zn(2+)</name>
        <dbReference type="ChEBI" id="CHEBI:29105"/>
    </ligand>
</feature>
<evidence type="ECO:0000256" key="10">
    <source>
        <dbReference type="PIRSR" id="PIRSR000099-1"/>
    </source>
</evidence>
<evidence type="ECO:0000256" key="4">
    <source>
        <dbReference type="ARBA" id="ARBA00016531"/>
    </source>
</evidence>
<dbReference type="UniPathway" id="UPA00031">
    <property type="reaction ID" value="UER00014"/>
</dbReference>
<dbReference type="InterPro" id="IPR012131">
    <property type="entry name" value="Hstdl_DH"/>
</dbReference>
<dbReference type="GO" id="GO:0008270">
    <property type="term" value="F:zinc ion binding"/>
    <property type="evidence" value="ECO:0007669"/>
    <property type="project" value="UniProtKB-UniRule"/>
</dbReference>
<reference evidence="14 15" key="1">
    <citation type="submission" date="2016-02" db="EMBL/GenBank/DDBJ databases">
        <authorList>
            <person name="Wen L."/>
            <person name="He K."/>
            <person name="Yang H."/>
        </authorList>
    </citation>
    <scope>NUCLEOTIDE SEQUENCE [LARGE SCALE GENOMIC DNA]</scope>
    <source>
        <strain evidence="14 15">CD11_3</strain>
    </source>
</reference>
<dbReference type="PANTHER" id="PTHR21256:SF2">
    <property type="entry name" value="HISTIDINE BIOSYNTHESIS TRIFUNCTIONAL PROTEIN"/>
    <property type="match status" value="1"/>
</dbReference>
<dbReference type="Gene3D" id="1.20.5.1300">
    <property type="match status" value="1"/>
</dbReference>
<accession>A0A177KF86</accession>
<dbReference type="HAMAP" id="MF_01024">
    <property type="entry name" value="HisD"/>
    <property type="match status" value="1"/>
</dbReference>
<evidence type="ECO:0000256" key="13">
    <source>
        <dbReference type="RuleBase" id="RU004175"/>
    </source>
</evidence>
<comment type="cofactor">
    <cofactor evidence="8 12">
        <name>Zn(2+)</name>
        <dbReference type="ChEBI" id="CHEBI:29105"/>
    </cofactor>
    <text evidence="8 12">Binds 1 zinc ion per subunit.</text>
</comment>
<dbReference type="EMBL" id="LSTV01000001">
    <property type="protein sequence ID" value="OAH51824.1"/>
    <property type="molecule type" value="Genomic_DNA"/>
</dbReference>
<feature type="active site" description="Proton acceptor" evidence="8 10">
    <location>
        <position position="332"/>
    </location>
</feature>
<feature type="binding site" evidence="8 12">
    <location>
        <position position="364"/>
    </location>
    <ligand>
        <name>Zn(2+)</name>
        <dbReference type="ChEBI" id="CHEBI:29105"/>
    </ligand>
</feature>
<gene>
    <name evidence="8" type="primary">hisD</name>
    <name evidence="14" type="ORF">AYL44_06225</name>
</gene>
<dbReference type="PANTHER" id="PTHR21256">
    <property type="entry name" value="HISTIDINOL DEHYDROGENASE HDH"/>
    <property type="match status" value="1"/>
</dbReference>
<keyword evidence="8" id="KW-0028">Amino-acid biosynthesis</keyword>